<keyword evidence="6" id="KW-0456">Lyase</keyword>
<dbReference type="Pfam" id="PF00211">
    <property type="entry name" value="Guanylate_cyc"/>
    <property type="match status" value="1"/>
</dbReference>
<evidence type="ECO:0000313" key="8">
    <source>
        <dbReference type="EMBL" id="MEA5519632.1"/>
    </source>
</evidence>
<keyword evidence="9" id="KW-1185">Reference proteome</keyword>
<dbReference type="CDD" id="cd07302">
    <property type="entry name" value="CHD"/>
    <property type="match status" value="1"/>
</dbReference>
<dbReference type="EC" id="2.7.7.-" evidence="8"/>
<evidence type="ECO:0000259" key="7">
    <source>
        <dbReference type="PROSITE" id="PS50125"/>
    </source>
</evidence>
<feature type="non-terminal residue" evidence="8">
    <location>
        <position position="1"/>
    </location>
</feature>
<sequence>AFFLMNIMGTTCILYAVMRYFQSQKERTLQELAIEQVRSEKLLLNVLPLSIANRLKDNDMRIANSHESVTVLFADIAGFTKLTSSISPTQLVELLSQLFSRFDQLVEKYGLEKIKTIGDGYMVVGGAPTDVKDHAAVVTELALDMFDALGNFNQDSGNKLQMRIGISTGPVVAGVIGTSKFAYDLWGDPVNMASRMEQTALTNSIQLSQATHALIENRFDFEMRKQVQVKGKGKVNTYMLKPRVIEG</sequence>
<dbReference type="PANTHER" id="PTHR11920:SF335">
    <property type="entry name" value="GUANYLATE CYCLASE"/>
    <property type="match status" value="1"/>
</dbReference>
<keyword evidence="3" id="KW-0547">Nucleotide-binding</keyword>
<keyword evidence="5" id="KW-0472">Membrane</keyword>
<accession>A0ABU5TXG4</accession>
<dbReference type="Gene3D" id="3.30.70.1230">
    <property type="entry name" value="Nucleotide cyclase"/>
    <property type="match status" value="1"/>
</dbReference>
<evidence type="ECO:0000313" key="9">
    <source>
        <dbReference type="Proteomes" id="UP001301728"/>
    </source>
</evidence>
<evidence type="ECO:0000256" key="5">
    <source>
        <dbReference type="ARBA" id="ARBA00023136"/>
    </source>
</evidence>
<evidence type="ECO:0000256" key="1">
    <source>
        <dbReference type="ARBA" id="ARBA00004370"/>
    </source>
</evidence>
<dbReference type="GO" id="GO:0016779">
    <property type="term" value="F:nucleotidyltransferase activity"/>
    <property type="evidence" value="ECO:0007669"/>
    <property type="project" value="UniProtKB-KW"/>
</dbReference>
<name>A0ABU5TXG4_9CYAN</name>
<evidence type="ECO:0000256" key="6">
    <source>
        <dbReference type="ARBA" id="ARBA00023239"/>
    </source>
</evidence>
<protein>
    <submittedName>
        <fullName evidence="8">Adenylate/guanylate cyclase domain-containing protein</fullName>
        <ecNumber evidence="8">2.7.7.-</ecNumber>
    </submittedName>
</protein>
<evidence type="ECO:0000256" key="4">
    <source>
        <dbReference type="ARBA" id="ARBA00022989"/>
    </source>
</evidence>
<organism evidence="8 9">
    <name type="scientific">Limnoraphis robusta CCNP1315</name>
    <dbReference type="NCBI Taxonomy" id="3110306"/>
    <lineage>
        <taxon>Bacteria</taxon>
        <taxon>Bacillati</taxon>
        <taxon>Cyanobacteriota</taxon>
        <taxon>Cyanophyceae</taxon>
        <taxon>Oscillatoriophycideae</taxon>
        <taxon>Oscillatoriales</taxon>
        <taxon>Sirenicapillariaceae</taxon>
        <taxon>Limnoraphis</taxon>
    </lineage>
</organism>
<gene>
    <name evidence="8" type="ORF">VB854_11835</name>
</gene>
<dbReference type="EMBL" id="JAYGHT010000048">
    <property type="protein sequence ID" value="MEA5519632.1"/>
    <property type="molecule type" value="Genomic_DNA"/>
</dbReference>
<dbReference type="PROSITE" id="PS50125">
    <property type="entry name" value="GUANYLATE_CYCLASE_2"/>
    <property type="match status" value="1"/>
</dbReference>
<reference evidence="8 9" key="1">
    <citation type="submission" date="2023-12" db="EMBL/GenBank/DDBJ databases">
        <title>Baltic Sea Cyanobacteria.</title>
        <authorList>
            <person name="Delbaje E."/>
            <person name="Fewer D.P."/>
            <person name="Shishido T.K."/>
        </authorList>
    </citation>
    <scope>NUCLEOTIDE SEQUENCE [LARGE SCALE GENOMIC DNA]</scope>
    <source>
        <strain evidence="8 9">CCNP 1315</strain>
    </source>
</reference>
<dbReference type="RefSeq" id="WP_323306840.1">
    <property type="nucleotide sequence ID" value="NZ_JAYGHT010000048.1"/>
</dbReference>
<dbReference type="InterPro" id="IPR029787">
    <property type="entry name" value="Nucleotide_cyclase"/>
</dbReference>
<evidence type="ECO:0000256" key="3">
    <source>
        <dbReference type="ARBA" id="ARBA00022741"/>
    </source>
</evidence>
<keyword evidence="8" id="KW-0808">Transferase</keyword>
<dbReference type="SUPFAM" id="SSF55073">
    <property type="entry name" value="Nucleotide cyclase"/>
    <property type="match status" value="1"/>
</dbReference>
<dbReference type="InterPro" id="IPR050401">
    <property type="entry name" value="Cyclic_nucleotide_synthase"/>
</dbReference>
<evidence type="ECO:0000256" key="2">
    <source>
        <dbReference type="ARBA" id="ARBA00022692"/>
    </source>
</evidence>
<comment type="caution">
    <text evidence="8">The sequence shown here is derived from an EMBL/GenBank/DDBJ whole genome shotgun (WGS) entry which is preliminary data.</text>
</comment>
<keyword evidence="8" id="KW-0548">Nucleotidyltransferase</keyword>
<dbReference type="Proteomes" id="UP001301728">
    <property type="component" value="Unassembled WGS sequence"/>
</dbReference>
<keyword evidence="4" id="KW-1133">Transmembrane helix</keyword>
<comment type="subcellular location">
    <subcellularLocation>
        <location evidence="1">Membrane</location>
    </subcellularLocation>
</comment>
<feature type="domain" description="Guanylate cyclase" evidence="7">
    <location>
        <begin position="70"/>
        <end position="197"/>
    </location>
</feature>
<dbReference type="PANTHER" id="PTHR11920">
    <property type="entry name" value="GUANYLYL CYCLASE"/>
    <property type="match status" value="1"/>
</dbReference>
<keyword evidence="2" id="KW-0812">Transmembrane</keyword>
<proteinExistence type="predicted"/>
<dbReference type="SMART" id="SM00044">
    <property type="entry name" value="CYCc"/>
    <property type="match status" value="1"/>
</dbReference>
<dbReference type="InterPro" id="IPR001054">
    <property type="entry name" value="A/G_cyclase"/>
</dbReference>